<evidence type="ECO:0000313" key="5">
    <source>
        <dbReference type="Proteomes" id="UP000472676"/>
    </source>
</evidence>
<name>A0A6M2BRI1_9GAMM</name>
<feature type="region of interest" description="Disordered" evidence="2">
    <location>
        <begin position="108"/>
        <end position="144"/>
    </location>
</feature>
<comment type="caution">
    <text evidence="4">The sequence shown here is derived from an EMBL/GenBank/DDBJ whole genome shotgun (WGS) entry which is preliminary data.</text>
</comment>
<organism evidence="4 5">
    <name type="scientific">Solimonas terrae</name>
    <dbReference type="NCBI Taxonomy" id="1396819"/>
    <lineage>
        <taxon>Bacteria</taxon>
        <taxon>Pseudomonadati</taxon>
        <taxon>Pseudomonadota</taxon>
        <taxon>Gammaproteobacteria</taxon>
        <taxon>Nevskiales</taxon>
        <taxon>Nevskiaceae</taxon>
        <taxon>Solimonas</taxon>
    </lineage>
</organism>
<accession>A0A6M2BRI1</accession>
<dbReference type="InterPro" id="IPR000352">
    <property type="entry name" value="Pep_chain_release_fac_I"/>
</dbReference>
<dbReference type="GO" id="GO:0004045">
    <property type="term" value="F:peptidyl-tRNA hydrolase activity"/>
    <property type="evidence" value="ECO:0007669"/>
    <property type="project" value="UniProtKB-EC"/>
</dbReference>
<dbReference type="Pfam" id="PF00472">
    <property type="entry name" value="RF-1"/>
    <property type="match status" value="1"/>
</dbReference>
<proteinExistence type="inferred from homology"/>
<dbReference type="EMBL" id="JAAMOW010000004">
    <property type="protein sequence ID" value="NGY04954.1"/>
    <property type="molecule type" value="Genomic_DNA"/>
</dbReference>
<evidence type="ECO:0000256" key="1">
    <source>
        <dbReference type="ARBA" id="ARBA00010835"/>
    </source>
</evidence>
<keyword evidence="4" id="KW-0378">Hydrolase</keyword>
<evidence type="ECO:0000256" key="2">
    <source>
        <dbReference type="SAM" id="MobiDB-lite"/>
    </source>
</evidence>
<dbReference type="SUPFAM" id="SSF75620">
    <property type="entry name" value="Release factor"/>
    <property type="match status" value="1"/>
</dbReference>
<dbReference type="PANTHER" id="PTHR47814:SF1">
    <property type="entry name" value="PEPTIDYL-TRNA HYDROLASE ARFB"/>
    <property type="match status" value="1"/>
</dbReference>
<dbReference type="GO" id="GO:0043022">
    <property type="term" value="F:ribosome binding"/>
    <property type="evidence" value="ECO:0007669"/>
    <property type="project" value="TreeGrafter"/>
</dbReference>
<feature type="domain" description="Prokaryotic-type class I peptide chain release factors" evidence="3">
    <location>
        <begin position="18"/>
        <end position="139"/>
    </location>
</feature>
<dbReference type="EC" id="3.1.1.29" evidence="4"/>
<protein>
    <submittedName>
        <fullName evidence="4">Aminoacyl-tRNA hydrolase</fullName>
        <ecNumber evidence="4">3.1.1.29</ecNumber>
    </submittedName>
</protein>
<dbReference type="Gene3D" id="3.30.160.20">
    <property type="match status" value="1"/>
</dbReference>
<dbReference type="AlphaFoldDB" id="A0A6M2BRI1"/>
<dbReference type="PANTHER" id="PTHR47814">
    <property type="entry name" value="PEPTIDYL-TRNA HYDROLASE ARFB"/>
    <property type="match status" value="1"/>
</dbReference>
<evidence type="ECO:0000313" key="4">
    <source>
        <dbReference type="EMBL" id="NGY04954.1"/>
    </source>
</evidence>
<gene>
    <name evidence="4" type="primary">arfB</name>
    <name evidence="4" type="ORF">G7Y85_09260</name>
</gene>
<dbReference type="NCBIfam" id="NF006718">
    <property type="entry name" value="PRK09256.1"/>
    <property type="match status" value="1"/>
</dbReference>
<dbReference type="InterPro" id="IPR045853">
    <property type="entry name" value="Pep_chain_release_fac_I_sf"/>
</dbReference>
<sequence length="144" mass="16015">MPFIAPTHLIISPQLRLALGEIELTAIRAQGAGGQKVNKTSSAVQLRFDVGASSLPEDVKARLLERSDRRISADGVIVIKAQQHRRQEQNLDAALERLRLLIAAAEPAPRVRRATRPSKAAKRRRTDEKTRRGRIKTLRASIDD</sequence>
<reference evidence="4 5" key="1">
    <citation type="journal article" date="2014" name="Int. J. Syst. Evol. Microbiol.">
        <title>Solimonas terrae sp. nov., isolated from soil.</title>
        <authorList>
            <person name="Kim S.J."/>
            <person name="Moon J.Y."/>
            <person name="Weon H.Y."/>
            <person name="Ahn J.H."/>
            <person name="Chen W.M."/>
            <person name="Kwon S.W."/>
        </authorList>
    </citation>
    <scope>NUCLEOTIDE SEQUENCE [LARGE SCALE GENOMIC DNA]</scope>
    <source>
        <strain evidence="4 5">KIS83-12</strain>
    </source>
</reference>
<dbReference type="Proteomes" id="UP000472676">
    <property type="component" value="Unassembled WGS sequence"/>
</dbReference>
<dbReference type="GO" id="GO:0003747">
    <property type="term" value="F:translation release factor activity"/>
    <property type="evidence" value="ECO:0007669"/>
    <property type="project" value="InterPro"/>
</dbReference>
<keyword evidence="5" id="KW-1185">Reference proteome</keyword>
<comment type="similarity">
    <text evidence="1">Belongs to the prokaryotic/mitochondrial release factor family.</text>
</comment>
<evidence type="ECO:0000259" key="3">
    <source>
        <dbReference type="Pfam" id="PF00472"/>
    </source>
</evidence>
<feature type="compositionally biased region" description="Basic residues" evidence="2">
    <location>
        <begin position="110"/>
        <end position="124"/>
    </location>
</feature>
<dbReference type="GO" id="GO:0072344">
    <property type="term" value="P:rescue of stalled ribosome"/>
    <property type="evidence" value="ECO:0007669"/>
    <property type="project" value="TreeGrafter"/>
</dbReference>